<dbReference type="PANTHER" id="PTHR35175:SF2">
    <property type="entry name" value="DUF1289 DOMAIN-CONTAINING PROTEIN"/>
    <property type="match status" value="1"/>
</dbReference>
<organism evidence="1 2">
    <name type="scientific">Xylophilus ampelinus</name>
    <dbReference type="NCBI Taxonomy" id="54067"/>
    <lineage>
        <taxon>Bacteria</taxon>
        <taxon>Pseudomonadati</taxon>
        <taxon>Pseudomonadota</taxon>
        <taxon>Betaproteobacteria</taxon>
        <taxon>Burkholderiales</taxon>
        <taxon>Xylophilus</taxon>
    </lineage>
</organism>
<keyword evidence="2" id="KW-1185">Reference proteome</keyword>
<dbReference type="InterPro" id="IPR010710">
    <property type="entry name" value="DUF1289"/>
</dbReference>
<name>A0A318SGJ9_9BURK</name>
<evidence type="ECO:0000313" key="1">
    <source>
        <dbReference type="EMBL" id="PYE76130.1"/>
    </source>
</evidence>
<comment type="caution">
    <text evidence="1">The sequence shown here is derived from an EMBL/GenBank/DDBJ whole genome shotgun (WGS) entry which is preliminary data.</text>
</comment>
<dbReference type="RefSeq" id="WP_110466121.1">
    <property type="nucleotide sequence ID" value="NZ_JAMOFZ010000016.1"/>
</dbReference>
<gene>
    <name evidence="1" type="ORF">DFQ15_11691</name>
</gene>
<evidence type="ECO:0008006" key="3">
    <source>
        <dbReference type="Google" id="ProtNLM"/>
    </source>
</evidence>
<dbReference type="Pfam" id="PF06945">
    <property type="entry name" value="DUF1289"/>
    <property type="match status" value="1"/>
</dbReference>
<dbReference type="EMBL" id="QJTC01000016">
    <property type="protein sequence ID" value="PYE76130.1"/>
    <property type="molecule type" value="Genomic_DNA"/>
</dbReference>
<proteinExistence type="predicted"/>
<evidence type="ECO:0000313" key="2">
    <source>
        <dbReference type="Proteomes" id="UP000247540"/>
    </source>
</evidence>
<accession>A0A318SGJ9</accession>
<dbReference type="PANTHER" id="PTHR35175">
    <property type="entry name" value="DUF1289 DOMAIN-CONTAINING PROTEIN"/>
    <property type="match status" value="1"/>
</dbReference>
<protein>
    <recommendedName>
        <fullName evidence="3">Fe-S protein YdhL (DUF1289 family)</fullName>
    </recommendedName>
</protein>
<dbReference type="Proteomes" id="UP000247540">
    <property type="component" value="Unassembled WGS sequence"/>
</dbReference>
<dbReference type="AlphaFoldDB" id="A0A318SGJ9"/>
<sequence length="92" mass="10118">MTESVSEPETTAVDPAVRARALLLERAATVAGGLPDVPSPCVSVCRMNAERSFCEGCFRSIDEIRAWSRSDDAHKRTVWARLLKRMDATTPP</sequence>
<dbReference type="OrthoDB" id="8911262at2"/>
<reference evidence="1 2" key="1">
    <citation type="submission" date="2018-06" db="EMBL/GenBank/DDBJ databases">
        <title>Genomic Encyclopedia of Type Strains, Phase III (KMG-III): the genomes of soil and plant-associated and newly described type strains.</title>
        <authorList>
            <person name="Whitman W."/>
        </authorList>
    </citation>
    <scope>NUCLEOTIDE SEQUENCE [LARGE SCALE GENOMIC DNA]</scope>
    <source>
        <strain evidence="1 2">CECT 7646</strain>
    </source>
</reference>